<dbReference type="InterPro" id="IPR045527">
    <property type="entry name" value="DUF6470"/>
</dbReference>
<dbReference type="RefSeq" id="WP_122014227.1">
    <property type="nucleotide sequence ID" value="NZ_CP033169.1"/>
</dbReference>
<dbReference type="AlphaFoldDB" id="A0A3G2R373"/>
<reference evidence="1 2" key="1">
    <citation type="submission" date="2018-10" db="EMBL/GenBank/DDBJ databases">
        <authorList>
            <person name="Zhang X."/>
        </authorList>
    </citation>
    <scope>NUCLEOTIDE SEQUENCE [LARGE SCALE GENOMIC DNA]</scope>
    <source>
        <strain evidence="1 2">SK-G1</strain>
    </source>
</reference>
<name>A0A3G2R373_9FIRM</name>
<dbReference type="KEGG" id="bacg:D2962_04270"/>
<evidence type="ECO:0000313" key="2">
    <source>
        <dbReference type="Proteomes" id="UP000280960"/>
    </source>
</evidence>
<keyword evidence="2" id="KW-1185">Reference proteome</keyword>
<sequence>MLLYDLDIKFGFGQIGINIYPGDFSLKKASDSGFDMKIKKPEIIISTRYPEINIDFSRCRSEMGYPSLPEAAIQWQYDGKQTVSDYIDKKVAEGNALADIHKGVSIQEIAYSDAFPEPPETNVDFIPKSRPEITVQPGQASVDFTPGDITVSVNPLPVKFNYDRARVNVFLEKKPYININAVYVGRKFDLKV</sequence>
<dbReference type="Proteomes" id="UP000280960">
    <property type="component" value="Chromosome"/>
</dbReference>
<evidence type="ECO:0000313" key="1">
    <source>
        <dbReference type="EMBL" id="AYO29923.1"/>
    </source>
</evidence>
<proteinExistence type="predicted"/>
<dbReference type="EMBL" id="CP033169">
    <property type="protein sequence ID" value="AYO29923.1"/>
    <property type="molecule type" value="Genomic_DNA"/>
</dbReference>
<dbReference type="Pfam" id="PF20074">
    <property type="entry name" value="DUF6470"/>
    <property type="match status" value="1"/>
</dbReference>
<protein>
    <submittedName>
        <fullName evidence="1">Uncharacterized protein</fullName>
    </submittedName>
</protein>
<gene>
    <name evidence="1" type="ORF">D2962_04270</name>
</gene>
<accession>A0A3G2R373</accession>
<organism evidence="1 2">
    <name type="scientific">Biomaibacter acetigenes</name>
    <dbReference type="NCBI Taxonomy" id="2316383"/>
    <lineage>
        <taxon>Bacteria</taxon>
        <taxon>Bacillati</taxon>
        <taxon>Bacillota</taxon>
        <taxon>Clostridia</taxon>
        <taxon>Thermosediminibacterales</taxon>
        <taxon>Tepidanaerobacteraceae</taxon>
        <taxon>Biomaibacter</taxon>
    </lineage>
</organism>